<dbReference type="OrthoDB" id="2793280at2759"/>
<gene>
    <name evidence="2" type="ORF">GSI_05842</name>
</gene>
<feature type="domain" description="HNH nuclease" evidence="1">
    <location>
        <begin position="164"/>
        <end position="235"/>
    </location>
</feature>
<protein>
    <recommendedName>
        <fullName evidence="1">HNH nuclease domain-containing protein</fullName>
    </recommendedName>
</protein>
<name>A0A2G8SBK1_9APHY</name>
<keyword evidence="3" id="KW-1185">Reference proteome</keyword>
<dbReference type="InterPro" id="IPR003615">
    <property type="entry name" value="HNH_nuc"/>
</dbReference>
<reference evidence="2 3" key="1">
    <citation type="journal article" date="2015" name="Sci. Rep.">
        <title>Chromosome-level genome map provides insights into diverse defense mechanisms in the medicinal fungus Ganoderma sinense.</title>
        <authorList>
            <person name="Zhu Y."/>
            <person name="Xu J."/>
            <person name="Sun C."/>
            <person name="Zhou S."/>
            <person name="Xu H."/>
            <person name="Nelson D.R."/>
            <person name="Qian J."/>
            <person name="Song J."/>
            <person name="Luo H."/>
            <person name="Xiang L."/>
            <person name="Li Y."/>
            <person name="Xu Z."/>
            <person name="Ji A."/>
            <person name="Wang L."/>
            <person name="Lu S."/>
            <person name="Hayward A."/>
            <person name="Sun W."/>
            <person name="Li X."/>
            <person name="Schwartz D.C."/>
            <person name="Wang Y."/>
            <person name="Chen S."/>
        </authorList>
    </citation>
    <scope>NUCLEOTIDE SEQUENCE [LARGE SCALE GENOMIC DNA]</scope>
    <source>
        <strain evidence="2 3">ZZ0214-1</strain>
    </source>
</reference>
<organism evidence="2 3">
    <name type="scientific">Ganoderma sinense ZZ0214-1</name>
    <dbReference type="NCBI Taxonomy" id="1077348"/>
    <lineage>
        <taxon>Eukaryota</taxon>
        <taxon>Fungi</taxon>
        <taxon>Dikarya</taxon>
        <taxon>Basidiomycota</taxon>
        <taxon>Agaricomycotina</taxon>
        <taxon>Agaricomycetes</taxon>
        <taxon>Polyporales</taxon>
        <taxon>Polyporaceae</taxon>
        <taxon>Ganoderma</taxon>
    </lineage>
</organism>
<dbReference type="Proteomes" id="UP000230002">
    <property type="component" value="Unassembled WGS sequence"/>
</dbReference>
<evidence type="ECO:0000259" key="1">
    <source>
        <dbReference type="Pfam" id="PF13391"/>
    </source>
</evidence>
<sequence>MNIREPLSAPEPQEIFCAPDVVRIIHPRHEFPPLLHFPAFSTGSPTTPYGVSRFLLLDACRVLTNHAANYQEDFLASDSQGEDRLEINDTPLNVNCYYFLGPPEVEANRDYPIVKSLSALRFPSVLPAHWARIAERRPPRPYDYRISPEPSMMTDLVRRRDRVCTITACPDATQCAHLIPKADEAWFLANHMSDDYIGDYNNMRASRTSDIDHPANGILLRADVRLCLDSHAFVFYPADCTGELEDGTFVAYFVDEGYKLLPDVIHRRPVAIPQDVPVEFLYARFAHTIISLRYHNPMFSSVPDLPMVEVIRRRLQELAQKEAQEALDASSEGSGEDWRWCVVFCYSVGTG</sequence>
<proteinExistence type="predicted"/>
<evidence type="ECO:0000313" key="2">
    <source>
        <dbReference type="EMBL" id="PIL31146.1"/>
    </source>
</evidence>
<evidence type="ECO:0000313" key="3">
    <source>
        <dbReference type="Proteomes" id="UP000230002"/>
    </source>
</evidence>
<dbReference type="Pfam" id="PF13391">
    <property type="entry name" value="HNH_2"/>
    <property type="match status" value="1"/>
</dbReference>
<comment type="caution">
    <text evidence="2">The sequence shown here is derived from an EMBL/GenBank/DDBJ whole genome shotgun (WGS) entry which is preliminary data.</text>
</comment>
<accession>A0A2G8SBK1</accession>
<dbReference type="AlphaFoldDB" id="A0A2G8SBK1"/>
<dbReference type="EMBL" id="AYKW01000012">
    <property type="protein sequence ID" value="PIL31146.1"/>
    <property type="molecule type" value="Genomic_DNA"/>
</dbReference>